<keyword evidence="5 9" id="KW-0833">Ubl conjugation pathway</keyword>
<dbReference type="SUPFAM" id="SSF54001">
    <property type="entry name" value="Cysteine proteinases"/>
    <property type="match status" value="1"/>
</dbReference>
<reference evidence="13" key="1">
    <citation type="submission" date="2022-11" db="UniProtKB">
        <authorList>
            <consortium name="WormBaseParasite"/>
        </authorList>
    </citation>
    <scope>IDENTIFICATION</scope>
</reference>
<dbReference type="GO" id="GO:0006511">
    <property type="term" value="P:ubiquitin-dependent protein catabolic process"/>
    <property type="evidence" value="ECO:0007669"/>
    <property type="project" value="UniProtKB-UniRule"/>
</dbReference>
<dbReference type="Pfam" id="PF01088">
    <property type="entry name" value="Peptidase_C12"/>
    <property type="match status" value="2"/>
</dbReference>
<dbReference type="InterPro" id="IPR001578">
    <property type="entry name" value="Peptidase_C12_UCH"/>
</dbReference>
<dbReference type="GO" id="GO:0004843">
    <property type="term" value="F:cysteine-type deubiquitinase activity"/>
    <property type="evidence" value="ECO:0007669"/>
    <property type="project" value="UniProtKB-EC"/>
</dbReference>
<dbReference type="PANTHER" id="PTHR10589:SF16">
    <property type="entry name" value="UBIQUITIN CARBOXYL-TERMINAL HYDROLASE ISOZYME L5"/>
    <property type="match status" value="1"/>
</dbReference>
<dbReference type="InterPro" id="IPR036959">
    <property type="entry name" value="Peptidase_C12_UCH_sf"/>
</dbReference>
<evidence type="ECO:0000256" key="2">
    <source>
        <dbReference type="ARBA" id="ARBA00009326"/>
    </source>
</evidence>
<dbReference type="GO" id="GO:0005737">
    <property type="term" value="C:cytoplasm"/>
    <property type="evidence" value="ECO:0007669"/>
    <property type="project" value="TreeGrafter"/>
</dbReference>
<protein>
    <recommendedName>
        <fullName evidence="3">ubiquitinyl hydrolase 1</fullName>
        <ecNumber evidence="3">3.4.19.12</ecNumber>
    </recommendedName>
</protein>
<dbReference type="WBParaSite" id="scaffold14672_cov183.g17565">
    <property type="protein sequence ID" value="scaffold14672_cov183.g17565"/>
    <property type="gene ID" value="scaffold14672_cov183.g17565"/>
</dbReference>
<keyword evidence="7" id="KW-0788">Thiol protease</keyword>
<evidence type="ECO:0000256" key="8">
    <source>
        <dbReference type="PROSITE-ProRule" id="PRU01393"/>
    </source>
</evidence>
<evidence type="ECO:0000256" key="5">
    <source>
        <dbReference type="ARBA" id="ARBA00022786"/>
    </source>
</evidence>
<evidence type="ECO:0000256" key="6">
    <source>
        <dbReference type="ARBA" id="ARBA00022801"/>
    </source>
</evidence>
<evidence type="ECO:0000259" key="11">
    <source>
        <dbReference type="PROSITE" id="PS52048"/>
    </source>
</evidence>
<feature type="coiled-coil region" evidence="10">
    <location>
        <begin position="176"/>
        <end position="203"/>
    </location>
</feature>
<dbReference type="PANTHER" id="PTHR10589">
    <property type="entry name" value="UBIQUITIN CARBOXYL-TERMINAL HYDROLASE"/>
    <property type="match status" value="1"/>
</dbReference>
<dbReference type="EC" id="3.4.19.12" evidence="3"/>
<organism evidence="12 13">
    <name type="scientific">Meloidogyne javanica</name>
    <name type="common">Root-knot nematode worm</name>
    <dbReference type="NCBI Taxonomy" id="6303"/>
    <lineage>
        <taxon>Eukaryota</taxon>
        <taxon>Metazoa</taxon>
        <taxon>Ecdysozoa</taxon>
        <taxon>Nematoda</taxon>
        <taxon>Chromadorea</taxon>
        <taxon>Rhabditida</taxon>
        <taxon>Tylenchina</taxon>
        <taxon>Tylenchomorpha</taxon>
        <taxon>Tylenchoidea</taxon>
        <taxon>Meloidogynidae</taxon>
        <taxon>Meloidogyninae</taxon>
        <taxon>Meloidogyne</taxon>
        <taxon>Meloidogyne incognita group</taxon>
    </lineage>
</organism>
<dbReference type="Pfam" id="PF18031">
    <property type="entry name" value="UCH_C"/>
    <property type="match status" value="1"/>
</dbReference>
<dbReference type="Gene3D" id="1.20.58.860">
    <property type="match status" value="1"/>
</dbReference>
<comment type="similarity">
    <text evidence="2 8">Belongs to the peptidase C12 family.</text>
</comment>
<sequence length="245" mass="28277">MKKICGRCGKICESNNNMPIYGLIFLFKWRQGEEVEGTLQPDAPVYFAKQVITNACASQAIINLLLNIDSNDPKIKSEDNFHFIAYVPVEDKIYELDGLRDAPIFLADINKEEGNNSTDWIDIVRPFIKRRIEKYTAGEIHFNLMALVPNLRSKYEQRIAELSTMEMDSAEVGLEISQLQNLIEDEKDKMKRYKIENNRRRHNYMPFLIELLKCLAKEGKLVDLVCEAQEKKKKSATSPTKKVVK</sequence>
<dbReference type="InterPro" id="IPR038765">
    <property type="entry name" value="Papain-like_cys_pep_sf"/>
</dbReference>
<accession>A0A915LNE8</accession>
<evidence type="ECO:0000256" key="1">
    <source>
        <dbReference type="ARBA" id="ARBA00000707"/>
    </source>
</evidence>
<evidence type="ECO:0000313" key="12">
    <source>
        <dbReference type="Proteomes" id="UP000887561"/>
    </source>
</evidence>
<evidence type="ECO:0000256" key="10">
    <source>
        <dbReference type="SAM" id="Coils"/>
    </source>
</evidence>
<dbReference type="PROSITE" id="PS52049">
    <property type="entry name" value="ULD"/>
    <property type="match status" value="1"/>
</dbReference>
<dbReference type="Gene3D" id="3.40.532.10">
    <property type="entry name" value="Peptidase C12, ubiquitin carboxyl-terminal hydrolase"/>
    <property type="match status" value="2"/>
</dbReference>
<keyword evidence="4" id="KW-0645">Protease</keyword>
<evidence type="ECO:0000256" key="9">
    <source>
        <dbReference type="PROSITE-ProRule" id="PRU01394"/>
    </source>
</evidence>
<comment type="caution">
    <text evidence="8">Lacks conserved residue(s) required for the propagation of feature annotation.</text>
</comment>
<dbReference type="AlphaFoldDB" id="A0A915LNE8"/>
<feature type="domain" description="UCH catalytic" evidence="11">
    <location>
        <begin position="1"/>
        <end position="149"/>
    </location>
</feature>
<keyword evidence="12" id="KW-1185">Reference proteome</keyword>
<keyword evidence="6" id="KW-0378">Hydrolase</keyword>
<evidence type="ECO:0000256" key="4">
    <source>
        <dbReference type="ARBA" id="ARBA00022670"/>
    </source>
</evidence>
<dbReference type="InterPro" id="IPR041507">
    <property type="entry name" value="UCH_C"/>
</dbReference>
<evidence type="ECO:0000256" key="3">
    <source>
        <dbReference type="ARBA" id="ARBA00012759"/>
    </source>
</evidence>
<keyword evidence="10" id="KW-0175">Coiled coil</keyword>
<dbReference type="PROSITE" id="PS52048">
    <property type="entry name" value="UCH_DOMAIN"/>
    <property type="match status" value="1"/>
</dbReference>
<dbReference type="Proteomes" id="UP000887561">
    <property type="component" value="Unplaced"/>
</dbReference>
<evidence type="ECO:0000313" key="13">
    <source>
        <dbReference type="WBParaSite" id="scaffold14672_cov183.g17565"/>
    </source>
</evidence>
<evidence type="ECO:0000256" key="7">
    <source>
        <dbReference type="ARBA" id="ARBA00022807"/>
    </source>
</evidence>
<comment type="catalytic activity">
    <reaction evidence="1">
        <text>Thiol-dependent hydrolysis of ester, thioester, amide, peptide and isopeptide bonds formed by the C-terminal Gly of ubiquitin (a 76-residue protein attached to proteins as an intracellular targeting signal).</text>
        <dbReference type="EC" id="3.4.19.12"/>
    </reaction>
</comment>
<name>A0A915LNE8_MELJA</name>
<dbReference type="GO" id="GO:0016579">
    <property type="term" value="P:protein deubiquitination"/>
    <property type="evidence" value="ECO:0007669"/>
    <property type="project" value="TreeGrafter"/>
</dbReference>
<proteinExistence type="inferred from homology"/>